<dbReference type="PANTHER" id="PTHR30203">
    <property type="entry name" value="OUTER MEMBRANE CATION EFFLUX PROTEIN"/>
    <property type="match status" value="1"/>
</dbReference>
<keyword evidence="3" id="KW-1185">Reference proteome</keyword>
<comment type="similarity">
    <text evidence="1">Belongs to the outer membrane factor (OMF) (TC 1.B.17) family.</text>
</comment>
<dbReference type="Proteomes" id="UP000772812">
    <property type="component" value="Unassembled WGS sequence"/>
</dbReference>
<sequence length="394" mass="45278">MRLVKVMAVALTVFSFSYGETVKQLIDYALKNSPIIKSKIYEMKQSEGEIKSAEALPNPEAYVQFGRLYSQSESGFNLTEFSVHQPLKLWGTRKNAVEEALLKKEAAQLKLQFYKNQVAGQVYQLFYQTLFAKEVLSIRKENYNLSLSLHNLVKKSYRLGEETKLNLLRSEKELMLSYLEFKQAENMYQSKLRELSSIVGKEIKDVEGNISDIHSLHQIQLENLPEIKYLSKISASIDKAIELQKGLSKPQIGIEFTAGEDAAELGKYEFGIGITASVPVFYRNQGEIIKLINQKKSVLSEKKQKELFYRSKIKNIKSRYSLLKSQIDELDRQILPSISQALKLAEKSYKMRAITLFELSDIKKQYFETLMYRATLLKDVHNTIGEYIKIGGMR</sequence>
<dbReference type="RefSeq" id="WP_200674815.1">
    <property type="nucleotide sequence ID" value="NZ_JAACYA010000002.1"/>
</dbReference>
<dbReference type="InterPro" id="IPR010131">
    <property type="entry name" value="MdtP/NodT-like"/>
</dbReference>
<gene>
    <name evidence="2" type="ORF">GWK41_09390</name>
</gene>
<evidence type="ECO:0000313" key="2">
    <source>
        <dbReference type="EMBL" id="MBK3333283.1"/>
    </source>
</evidence>
<evidence type="ECO:0000313" key="3">
    <source>
        <dbReference type="Proteomes" id="UP000772812"/>
    </source>
</evidence>
<organism evidence="2 3">
    <name type="scientific">Persephonella atlantica</name>
    <dbReference type="NCBI Taxonomy" id="2699429"/>
    <lineage>
        <taxon>Bacteria</taxon>
        <taxon>Pseudomonadati</taxon>
        <taxon>Aquificota</taxon>
        <taxon>Aquificia</taxon>
        <taxon>Aquificales</taxon>
        <taxon>Hydrogenothermaceae</taxon>
        <taxon>Persephonella</taxon>
    </lineage>
</organism>
<dbReference type="PANTHER" id="PTHR30203:SF24">
    <property type="entry name" value="BLR4935 PROTEIN"/>
    <property type="match status" value="1"/>
</dbReference>
<dbReference type="SUPFAM" id="SSF56954">
    <property type="entry name" value="Outer membrane efflux proteins (OEP)"/>
    <property type="match status" value="1"/>
</dbReference>
<evidence type="ECO:0000256" key="1">
    <source>
        <dbReference type="ARBA" id="ARBA00007613"/>
    </source>
</evidence>
<comment type="caution">
    <text evidence="2">The sequence shown here is derived from an EMBL/GenBank/DDBJ whole genome shotgun (WGS) entry which is preliminary data.</text>
</comment>
<protein>
    <submittedName>
        <fullName evidence="2">TolC family protein</fullName>
    </submittedName>
</protein>
<dbReference type="Pfam" id="PF02321">
    <property type="entry name" value="OEP"/>
    <property type="match status" value="1"/>
</dbReference>
<name>A0ABS1GK15_9AQUI</name>
<reference evidence="2 3" key="1">
    <citation type="journal article" date="2021" name="Syst. Appl. Microbiol.">
        <title>Persephonella atlantica sp. nov.: How to adapt to physico-chemical gradients in high temperature hydrothermal habitats.</title>
        <authorList>
            <person name="Francois D.X."/>
            <person name="Godfroy A."/>
            <person name="Mathien C."/>
            <person name="Aube J."/>
            <person name="Cathalot C."/>
            <person name="Lesongeur F."/>
            <person name="L'Haridon S."/>
            <person name="Philippon X."/>
            <person name="Roussel E.G."/>
        </authorList>
    </citation>
    <scope>NUCLEOTIDE SEQUENCE [LARGE SCALE GENOMIC DNA]</scope>
    <source>
        <strain evidence="2 3">MO1340</strain>
    </source>
</reference>
<accession>A0ABS1GK15</accession>
<dbReference type="InterPro" id="IPR003423">
    <property type="entry name" value="OMP_efflux"/>
</dbReference>
<dbReference type="EMBL" id="JAACYA010000002">
    <property type="protein sequence ID" value="MBK3333283.1"/>
    <property type="molecule type" value="Genomic_DNA"/>
</dbReference>
<proteinExistence type="inferred from homology"/>
<dbReference type="Gene3D" id="1.20.1600.10">
    <property type="entry name" value="Outer membrane efflux proteins (OEP)"/>
    <property type="match status" value="1"/>
</dbReference>